<dbReference type="GO" id="GO:0003887">
    <property type="term" value="F:DNA-directed DNA polymerase activity"/>
    <property type="evidence" value="ECO:0007669"/>
    <property type="project" value="UniProtKB-KW"/>
</dbReference>
<evidence type="ECO:0000256" key="9">
    <source>
        <dbReference type="ARBA" id="ARBA00022801"/>
    </source>
</evidence>
<feature type="compositionally biased region" description="Gly residues" evidence="17">
    <location>
        <begin position="630"/>
        <end position="644"/>
    </location>
</feature>
<dbReference type="Proteomes" id="UP000001646">
    <property type="component" value="Unplaced"/>
</dbReference>
<dbReference type="SUPFAM" id="SSF54160">
    <property type="entry name" value="Chromo domain-like"/>
    <property type="match status" value="1"/>
</dbReference>
<dbReference type="InterPro" id="IPR001584">
    <property type="entry name" value="Integrase_cat-core"/>
</dbReference>
<keyword evidence="12" id="KW-0695">RNA-directed DNA polymerase</keyword>
<keyword evidence="13" id="KW-0239">DNA-directed DNA polymerase</keyword>
<dbReference type="InterPro" id="IPR012337">
    <property type="entry name" value="RNaseH-like_sf"/>
</dbReference>
<dbReference type="SMART" id="SM00298">
    <property type="entry name" value="CHROMO"/>
    <property type="match status" value="1"/>
</dbReference>
<feature type="domain" description="Integrase catalytic" evidence="19">
    <location>
        <begin position="270"/>
        <end position="429"/>
    </location>
</feature>
<dbReference type="Gene3D" id="3.30.420.10">
    <property type="entry name" value="Ribonuclease H-like superfamily/Ribonuclease H"/>
    <property type="match status" value="1"/>
</dbReference>
<evidence type="ECO:0000256" key="15">
    <source>
        <dbReference type="ARBA" id="ARBA00023172"/>
    </source>
</evidence>
<dbReference type="InterPro" id="IPR000953">
    <property type="entry name" value="Chromo/chromo_shadow_dom"/>
</dbReference>
<evidence type="ECO:0000256" key="12">
    <source>
        <dbReference type="ARBA" id="ARBA00022918"/>
    </source>
</evidence>
<dbReference type="FunFam" id="1.10.340.70:FF:000001">
    <property type="entry name" value="Retrovirus-related Pol polyprotein from transposon gypsy-like Protein"/>
    <property type="match status" value="1"/>
</dbReference>
<dbReference type="InterPro" id="IPR043502">
    <property type="entry name" value="DNA/RNA_pol_sf"/>
</dbReference>
<dbReference type="Gene3D" id="1.10.340.70">
    <property type="match status" value="1"/>
</dbReference>
<dbReference type="PROSITE" id="PS50013">
    <property type="entry name" value="CHROMO_2"/>
    <property type="match status" value="1"/>
</dbReference>
<evidence type="ECO:0000256" key="8">
    <source>
        <dbReference type="ARBA" id="ARBA00022759"/>
    </source>
</evidence>
<dbReference type="PROSITE" id="PS50994">
    <property type="entry name" value="INTEGRASE"/>
    <property type="match status" value="1"/>
</dbReference>
<dbReference type="InParanoid" id="A0A803TK50"/>
<keyword evidence="6" id="KW-0479">Metal-binding</keyword>
<evidence type="ECO:0000256" key="4">
    <source>
        <dbReference type="ARBA" id="ARBA00022695"/>
    </source>
</evidence>
<dbReference type="CDD" id="cd09274">
    <property type="entry name" value="RNase_HI_RT_Ty3"/>
    <property type="match status" value="1"/>
</dbReference>
<evidence type="ECO:0000256" key="1">
    <source>
        <dbReference type="ARBA" id="ARBA00004123"/>
    </source>
</evidence>
<keyword evidence="4" id="KW-0548">Nucleotidyltransferase</keyword>
<dbReference type="AlphaFoldDB" id="A0A803TK50"/>
<keyword evidence="21" id="KW-1185">Reference proteome</keyword>
<keyword evidence="10" id="KW-0460">Magnesium</keyword>
<reference evidence="20" key="1">
    <citation type="submission" date="2009-12" db="EMBL/GenBank/DDBJ databases">
        <title>The Genome Sequence of Anolis carolinensis (Green Anole Lizard).</title>
        <authorList>
            <consortium name="The Genome Sequencing Platform"/>
            <person name="Di Palma F."/>
            <person name="Alfoldi J."/>
            <person name="Heiman D."/>
            <person name="Young S."/>
            <person name="Grabherr M."/>
            <person name="Johnson J."/>
            <person name="Lander E.S."/>
            <person name="Lindblad-Toh K."/>
        </authorList>
    </citation>
    <scope>NUCLEOTIDE SEQUENCE [LARGE SCALE GENOMIC DNA]</scope>
    <source>
        <strain evidence="20">JBL SC #1</strain>
    </source>
</reference>
<evidence type="ECO:0000256" key="13">
    <source>
        <dbReference type="ARBA" id="ARBA00022932"/>
    </source>
</evidence>
<feature type="region of interest" description="Disordered" evidence="17">
    <location>
        <begin position="620"/>
        <end position="644"/>
    </location>
</feature>
<dbReference type="GO" id="GO:0003677">
    <property type="term" value="F:DNA binding"/>
    <property type="evidence" value="ECO:0007669"/>
    <property type="project" value="UniProtKB-KW"/>
</dbReference>
<keyword evidence="5" id="KW-0540">Nuclease</keyword>
<dbReference type="Gene3D" id="2.40.50.40">
    <property type="match status" value="1"/>
</dbReference>
<keyword evidence="7" id="KW-0064">Aspartyl protease</keyword>
<feature type="region of interest" description="Disordered" evidence="17">
    <location>
        <begin position="132"/>
        <end position="162"/>
    </location>
</feature>
<evidence type="ECO:0000256" key="6">
    <source>
        <dbReference type="ARBA" id="ARBA00022723"/>
    </source>
</evidence>
<dbReference type="GeneTree" id="ENSGT01040000240511"/>
<evidence type="ECO:0000256" key="5">
    <source>
        <dbReference type="ARBA" id="ARBA00022722"/>
    </source>
</evidence>
<evidence type="ECO:0000313" key="21">
    <source>
        <dbReference type="Proteomes" id="UP000001646"/>
    </source>
</evidence>
<dbReference type="FunFam" id="3.30.420.10:FF:000032">
    <property type="entry name" value="Retrovirus-related Pol polyprotein from transposon 297-like Protein"/>
    <property type="match status" value="1"/>
</dbReference>
<dbReference type="Pfam" id="PF24626">
    <property type="entry name" value="SH3_Tf2-1"/>
    <property type="match status" value="1"/>
</dbReference>
<dbReference type="PANTHER" id="PTHR37984:SF15">
    <property type="entry name" value="INTEGRASE CATALYTIC DOMAIN-CONTAINING PROTEIN"/>
    <property type="match status" value="1"/>
</dbReference>
<organism evidence="20 21">
    <name type="scientific">Anolis carolinensis</name>
    <name type="common">Green anole</name>
    <name type="synonym">American chameleon</name>
    <dbReference type="NCBI Taxonomy" id="28377"/>
    <lineage>
        <taxon>Eukaryota</taxon>
        <taxon>Metazoa</taxon>
        <taxon>Chordata</taxon>
        <taxon>Craniata</taxon>
        <taxon>Vertebrata</taxon>
        <taxon>Euteleostomi</taxon>
        <taxon>Lepidosauria</taxon>
        <taxon>Squamata</taxon>
        <taxon>Bifurcata</taxon>
        <taxon>Unidentata</taxon>
        <taxon>Episquamata</taxon>
        <taxon>Toxicofera</taxon>
        <taxon>Iguania</taxon>
        <taxon>Dactyloidae</taxon>
        <taxon>Anolis</taxon>
    </lineage>
</organism>
<keyword evidence="2" id="KW-0645">Protease</keyword>
<comment type="subcellular location">
    <subcellularLocation>
        <location evidence="1">Nucleus</location>
    </subcellularLocation>
</comment>
<keyword evidence="3" id="KW-0808">Transferase</keyword>
<dbReference type="Pfam" id="PF00385">
    <property type="entry name" value="Chromo"/>
    <property type="match status" value="1"/>
</dbReference>
<protein>
    <recommendedName>
        <fullName evidence="16">Gypsy retrotransposon integrase-like protein 1</fullName>
    </recommendedName>
</protein>
<dbReference type="PANTHER" id="PTHR37984">
    <property type="entry name" value="PROTEIN CBG26694"/>
    <property type="match status" value="1"/>
</dbReference>
<dbReference type="GO" id="GO:0005634">
    <property type="term" value="C:nucleus"/>
    <property type="evidence" value="ECO:0007669"/>
    <property type="project" value="UniProtKB-SubCell"/>
</dbReference>
<evidence type="ECO:0000256" key="16">
    <source>
        <dbReference type="ARBA" id="ARBA00039658"/>
    </source>
</evidence>
<dbReference type="GO" id="GO:0004519">
    <property type="term" value="F:endonuclease activity"/>
    <property type="evidence" value="ECO:0007669"/>
    <property type="project" value="UniProtKB-KW"/>
</dbReference>
<evidence type="ECO:0000256" key="10">
    <source>
        <dbReference type="ARBA" id="ARBA00022842"/>
    </source>
</evidence>
<sequence length="644" mass="73915">MQPAGEHLHPCAYYSRQLTAPERNYTIWEKELLAIKVAFENWRHWLEGAKFPIEVHTDHRNLEHLRTARKLNQRQQRWALFFERFDFRIHYVTPAQTKQADALSRKPEYAAGRKDISETQLLQPENFATLTVGNTKSTSAEPASSSTKSPSTDSLSTQEIKTSQQTDAWAQERIRQGLQFPFSLKNGLLCYRNHVYIPPGAGREKALSLCHDSKPAGHFGLFKTMHFILRDFWWPRIRKDVENYVNSCPTCQRFKTRREKPSGLLHPLPTPSRPWEIISADFITDLPPSLGFTTLLVVVDLFTKMAHFIPCEGLPTAKETADLFLQHVFRRHGLPKSLVTDRGSQFTSRFWRALQKLLGIDSRLSSAHHPQTDGQTERTNATLEQYLRCYVNYQQDNWASLLLLSEFAFNNGVQNSTKEAPFFANYGFHPRFFPPVVETSEVPAAESWLQELTAVQELLHQQLDQAKEHYKRHADSHRQPGPEIKVGDRVWLSTRFLPSHRPCRKLDARFIGPYTVVAQLNPVTFKLQLPHSMRIHPVFHRSLLLPAAGVCPDANRPPPAPTMVDGEEEFEVQDILDSRIHRRRLQYLIDWVGYGPEERSWEDASTVHAPDLVQRFHRTYPAKPRPRGSRGAGPVGEGLEGGIV</sequence>
<reference evidence="20" key="3">
    <citation type="submission" date="2025-09" db="UniProtKB">
        <authorList>
            <consortium name="Ensembl"/>
        </authorList>
    </citation>
    <scope>IDENTIFICATION</scope>
</reference>
<dbReference type="InterPro" id="IPR041588">
    <property type="entry name" value="Integrase_H2C2"/>
</dbReference>
<dbReference type="Ensembl" id="ENSACAT00000045682.1">
    <property type="protein sequence ID" value="ENSACAP00000035590.1"/>
    <property type="gene ID" value="ENSACAG00000043050.1"/>
</dbReference>
<proteinExistence type="predicted"/>
<dbReference type="InterPro" id="IPR016197">
    <property type="entry name" value="Chromo-like_dom_sf"/>
</dbReference>
<accession>A0A803TK50</accession>
<keyword evidence="14" id="KW-0238">DNA-binding</keyword>
<keyword evidence="11" id="KW-0229">DNA integration</keyword>
<name>A0A803TK50_ANOCA</name>
<dbReference type="InterPro" id="IPR036397">
    <property type="entry name" value="RNaseH_sf"/>
</dbReference>
<dbReference type="InterPro" id="IPR050951">
    <property type="entry name" value="Retrovirus_Pol_polyprotein"/>
</dbReference>
<evidence type="ECO:0000313" key="20">
    <source>
        <dbReference type="Ensembl" id="ENSACAP00000035590.1"/>
    </source>
</evidence>
<dbReference type="GO" id="GO:0004190">
    <property type="term" value="F:aspartic-type endopeptidase activity"/>
    <property type="evidence" value="ECO:0007669"/>
    <property type="project" value="UniProtKB-KW"/>
</dbReference>
<evidence type="ECO:0000259" key="18">
    <source>
        <dbReference type="PROSITE" id="PS50013"/>
    </source>
</evidence>
<dbReference type="InterPro" id="IPR023780">
    <property type="entry name" value="Chromo_domain"/>
</dbReference>
<evidence type="ECO:0000256" key="7">
    <source>
        <dbReference type="ARBA" id="ARBA00022750"/>
    </source>
</evidence>
<dbReference type="InterPro" id="IPR056924">
    <property type="entry name" value="SH3_Tf2-1"/>
</dbReference>
<keyword evidence="9" id="KW-0378">Hydrolase</keyword>
<dbReference type="GO" id="GO:0003964">
    <property type="term" value="F:RNA-directed DNA polymerase activity"/>
    <property type="evidence" value="ECO:0007669"/>
    <property type="project" value="UniProtKB-KW"/>
</dbReference>
<evidence type="ECO:0000256" key="17">
    <source>
        <dbReference type="SAM" id="MobiDB-lite"/>
    </source>
</evidence>
<keyword evidence="15" id="KW-0233">DNA recombination</keyword>
<dbReference type="GO" id="GO:0015074">
    <property type="term" value="P:DNA integration"/>
    <property type="evidence" value="ECO:0007669"/>
    <property type="project" value="UniProtKB-KW"/>
</dbReference>
<dbReference type="GO" id="GO:0006508">
    <property type="term" value="P:proteolysis"/>
    <property type="evidence" value="ECO:0007669"/>
    <property type="project" value="UniProtKB-KW"/>
</dbReference>
<dbReference type="Pfam" id="PF00665">
    <property type="entry name" value="rve"/>
    <property type="match status" value="1"/>
</dbReference>
<evidence type="ECO:0000259" key="19">
    <source>
        <dbReference type="PROSITE" id="PS50994"/>
    </source>
</evidence>
<evidence type="ECO:0000256" key="3">
    <source>
        <dbReference type="ARBA" id="ARBA00022679"/>
    </source>
</evidence>
<evidence type="ECO:0000256" key="14">
    <source>
        <dbReference type="ARBA" id="ARBA00023125"/>
    </source>
</evidence>
<dbReference type="Pfam" id="PF17917">
    <property type="entry name" value="RT_RNaseH"/>
    <property type="match status" value="1"/>
</dbReference>
<feature type="domain" description="Chromo" evidence="18">
    <location>
        <begin position="570"/>
        <end position="628"/>
    </location>
</feature>
<reference evidence="20" key="2">
    <citation type="submission" date="2025-08" db="UniProtKB">
        <authorList>
            <consortium name="Ensembl"/>
        </authorList>
    </citation>
    <scope>IDENTIFICATION</scope>
</reference>
<evidence type="ECO:0000256" key="11">
    <source>
        <dbReference type="ARBA" id="ARBA00022908"/>
    </source>
</evidence>
<feature type="compositionally biased region" description="Low complexity" evidence="17">
    <location>
        <begin position="135"/>
        <end position="157"/>
    </location>
</feature>
<evidence type="ECO:0000256" key="2">
    <source>
        <dbReference type="ARBA" id="ARBA00022670"/>
    </source>
</evidence>
<dbReference type="SUPFAM" id="SSF53098">
    <property type="entry name" value="Ribonuclease H-like"/>
    <property type="match status" value="1"/>
</dbReference>
<dbReference type="SUPFAM" id="SSF56672">
    <property type="entry name" value="DNA/RNA polymerases"/>
    <property type="match status" value="1"/>
</dbReference>
<dbReference type="Pfam" id="PF17921">
    <property type="entry name" value="Integrase_H2C2"/>
    <property type="match status" value="1"/>
</dbReference>
<dbReference type="GO" id="GO:0046872">
    <property type="term" value="F:metal ion binding"/>
    <property type="evidence" value="ECO:0007669"/>
    <property type="project" value="UniProtKB-KW"/>
</dbReference>
<dbReference type="InterPro" id="IPR041373">
    <property type="entry name" value="RT_RNaseH"/>
</dbReference>
<dbReference type="GO" id="GO:0006310">
    <property type="term" value="P:DNA recombination"/>
    <property type="evidence" value="ECO:0007669"/>
    <property type="project" value="UniProtKB-KW"/>
</dbReference>
<keyword evidence="8" id="KW-0255">Endonuclease</keyword>